<proteinExistence type="predicted"/>
<organism evidence="1">
    <name type="scientific">marine sediment metagenome</name>
    <dbReference type="NCBI Taxonomy" id="412755"/>
    <lineage>
        <taxon>unclassified sequences</taxon>
        <taxon>metagenomes</taxon>
        <taxon>ecological metagenomes</taxon>
    </lineage>
</organism>
<sequence>IRPSGDLMDLVYTTLGEFLGINLDEFFLDFLFNLPDHLNFHFEGTTEDGVDYDITINIINLPNIFDLIPGLNTILSQLLDIYNQINDLLDTSLADFIPQEILDLFNMSLADFLPDKITEALSMSLGEIILPEEINNILTTNLKELLPESITDALSLTMTDLFPENIQNLLDTSLMDELPFEVSDILNTSIIDQLPDNISGLLNTSLADKLNLPSTDLKEILLENLAKENPELYKLLTTSLKNNISSEELAILEGNLAVNISPAGKNIFTSKLKNELPSNLLSVSLETGELSNKIEKKLEEKLPIILNKELKNKLSSEQINQFSLNLFQRGIVQNKVDEVFS</sequence>
<feature type="non-terminal residue" evidence="1">
    <location>
        <position position="341"/>
    </location>
</feature>
<protein>
    <submittedName>
        <fullName evidence="1">Uncharacterized protein</fullName>
    </submittedName>
</protein>
<accession>X0SXR8</accession>
<dbReference type="AlphaFoldDB" id="X0SXR8"/>
<evidence type="ECO:0000313" key="1">
    <source>
        <dbReference type="EMBL" id="GAF85779.1"/>
    </source>
</evidence>
<feature type="non-terminal residue" evidence="1">
    <location>
        <position position="1"/>
    </location>
</feature>
<dbReference type="EMBL" id="BARS01001192">
    <property type="protein sequence ID" value="GAF85779.1"/>
    <property type="molecule type" value="Genomic_DNA"/>
</dbReference>
<comment type="caution">
    <text evidence="1">The sequence shown here is derived from an EMBL/GenBank/DDBJ whole genome shotgun (WGS) entry which is preliminary data.</text>
</comment>
<reference evidence="1" key="1">
    <citation type="journal article" date="2014" name="Front. Microbiol.">
        <title>High frequency of phylogenetically diverse reductive dehalogenase-homologous genes in deep subseafloor sedimentary metagenomes.</title>
        <authorList>
            <person name="Kawai M."/>
            <person name="Futagami T."/>
            <person name="Toyoda A."/>
            <person name="Takaki Y."/>
            <person name="Nishi S."/>
            <person name="Hori S."/>
            <person name="Arai W."/>
            <person name="Tsubouchi T."/>
            <person name="Morono Y."/>
            <person name="Uchiyama I."/>
            <person name="Ito T."/>
            <person name="Fujiyama A."/>
            <person name="Inagaki F."/>
            <person name="Takami H."/>
        </authorList>
    </citation>
    <scope>NUCLEOTIDE SEQUENCE</scope>
    <source>
        <strain evidence="1">Expedition CK06-06</strain>
    </source>
</reference>
<name>X0SXR8_9ZZZZ</name>
<gene>
    <name evidence="1" type="ORF">S01H1_02473</name>
</gene>